<dbReference type="InterPro" id="IPR001496">
    <property type="entry name" value="SOCS_box"/>
</dbReference>
<evidence type="ECO:0000313" key="5">
    <source>
        <dbReference type="EMBL" id="CAH0769034.1"/>
    </source>
</evidence>
<keyword evidence="2 3" id="KW-0040">ANK repeat</keyword>
<feature type="repeat" description="ANK" evidence="3">
    <location>
        <begin position="141"/>
        <end position="169"/>
    </location>
</feature>
<organism evidence="5 6">
    <name type="scientific">Bemisia tabaci</name>
    <name type="common">Sweetpotato whitefly</name>
    <name type="synonym">Aleurodes tabaci</name>
    <dbReference type="NCBI Taxonomy" id="7038"/>
    <lineage>
        <taxon>Eukaryota</taxon>
        <taxon>Metazoa</taxon>
        <taxon>Ecdysozoa</taxon>
        <taxon>Arthropoda</taxon>
        <taxon>Hexapoda</taxon>
        <taxon>Insecta</taxon>
        <taxon>Pterygota</taxon>
        <taxon>Neoptera</taxon>
        <taxon>Paraneoptera</taxon>
        <taxon>Hemiptera</taxon>
        <taxon>Sternorrhyncha</taxon>
        <taxon>Aleyrodoidea</taxon>
        <taxon>Aleyrodidae</taxon>
        <taxon>Aleyrodinae</taxon>
        <taxon>Bemisia</taxon>
    </lineage>
</organism>
<reference evidence="5" key="1">
    <citation type="submission" date="2021-12" db="EMBL/GenBank/DDBJ databases">
        <authorList>
            <person name="King R."/>
        </authorList>
    </citation>
    <scope>NUCLEOTIDE SEQUENCE</scope>
</reference>
<feature type="domain" description="SOCS box" evidence="4">
    <location>
        <begin position="670"/>
        <end position="723"/>
    </location>
</feature>
<gene>
    <name evidence="5" type="ORF">BEMITA_LOCUS6093</name>
</gene>
<protein>
    <recommendedName>
        <fullName evidence="4">SOCS box domain-containing protein</fullName>
    </recommendedName>
</protein>
<dbReference type="PANTHER" id="PTHR24198:SF165">
    <property type="entry name" value="ANKYRIN REPEAT-CONTAINING PROTEIN-RELATED"/>
    <property type="match status" value="1"/>
</dbReference>
<dbReference type="SMART" id="SM00248">
    <property type="entry name" value="ANK"/>
    <property type="match status" value="8"/>
</dbReference>
<dbReference type="SMART" id="SM00969">
    <property type="entry name" value="SOCS_box"/>
    <property type="match status" value="1"/>
</dbReference>
<evidence type="ECO:0000256" key="2">
    <source>
        <dbReference type="ARBA" id="ARBA00023043"/>
    </source>
</evidence>
<proteinExistence type="predicted"/>
<dbReference type="SUPFAM" id="SSF158235">
    <property type="entry name" value="SOCS box-like"/>
    <property type="match status" value="1"/>
</dbReference>
<dbReference type="Pfam" id="PF07525">
    <property type="entry name" value="SOCS_box"/>
    <property type="match status" value="1"/>
</dbReference>
<evidence type="ECO:0000256" key="3">
    <source>
        <dbReference type="PROSITE-ProRule" id="PRU00023"/>
    </source>
</evidence>
<evidence type="ECO:0000313" key="6">
    <source>
        <dbReference type="Proteomes" id="UP001152759"/>
    </source>
</evidence>
<dbReference type="OrthoDB" id="3246549at2759"/>
<dbReference type="Pfam" id="PF12796">
    <property type="entry name" value="Ank_2"/>
    <property type="match status" value="1"/>
</dbReference>
<accession>A0A9P0CBE5</accession>
<dbReference type="Proteomes" id="UP001152759">
    <property type="component" value="Chromosome 3"/>
</dbReference>
<dbReference type="InterPro" id="IPR036036">
    <property type="entry name" value="SOCS_box-like_dom_sf"/>
</dbReference>
<dbReference type="Gene3D" id="1.25.40.20">
    <property type="entry name" value="Ankyrin repeat-containing domain"/>
    <property type="match status" value="3"/>
</dbReference>
<name>A0A9P0CBE5_BEMTA</name>
<dbReference type="EMBL" id="OU963864">
    <property type="protein sequence ID" value="CAH0769034.1"/>
    <property type="molecule type" value="Genomic_DNA"/>
</dbReference>
<dbReference type="InterPro" id="IPR002110">
    <property type="entry name" value="Ankyrin_rpt"/>
</dbReference>
<keyword evidence="6" id="KW-1185">Reference proteome</keyword>
<dbReference type="SUPFAM" id="SSF48403">
    <property type="entry name" value="Ankyrin repeat"/>
    <property type="match status" value="2"/>
</dbReference>
<dbReference type="KEGG" id="btab:109038976"/>
<dbReference type="PROSITE" id="PS50088">
    <property type="entry name" value="ANK_REPEAT"/>
    <property type="match status" value="1"/>
</dbReference>
<dbReference type="PANTHER" id="PTHR24198">
    <property type="entry name" value="ANKYRIN REPEAT AND PROTEIN KINASE DOMAIN-CONTAINING PROTEIN"/>
    <property type="match status" value="1"/>
</dbReference>
<keyword evidence="1" id="KW-0677">Repeat</keyword>
<evidence type="ECO:0000256" key="1">
    <source>
        <dbReference type="ARBA" id="ARBA00022737"/>
    </source>
</evidence>
<dbReference type="GO" id="GO:0035556">
    <property type="term" value="P:intracellular signal transduction"/>
    <property type="evidence" value="ECO:0007669"/>
    <property type="project" value="InterPro"/>
</dbReference>
<dbReference type="CDD" id="cd03716">
    <property type="entry name" value="SOCS_ASB_like"/>
    <property type="match status" value="1"/>
</dbReference>
<dbReference type="PROSITE" id="PS50297">
    <property type="entry name" value="ANK_REP_REGION"/>
    <property type="match status" value="1"/>
</dbReference>
<dbReference type="InterPro" id="IPR036770">
    <property type="entry name" value="Ankyrin_rpt-contain_sf"/>
</dbReference>
<dbReference type="Gene3D" id="1.10.750.20">
    <property type="entry name" value="SOCS box"/>
    <property type="match status" value="1"/>
</dbReference>
<sequence>MGNLTSSSQLEICRKIDNMILPPKSCSCVYGSLNERNMGGALSHFFQSGSALLSANHRGCSDQTRSKIRVVFDALRANPRVTCQRLQGLLSQIPKNENILLVHDEEGYNLLQKCVGLNNVDMVRWILSRNVDLNRGACSFPLHIACLKGYLECVELLLKHGSRVDVEARMCWPHSHSPNCEERGKQCEDVYVNDRLNAERGKDKVQNAICYAVDGDQANVLECLMQQNEGEHWLPWQQKRPLLHLAVAGGAWECVKLLVTVRSDEIGKCVDEYYPLHHAVLKPLKFLALLSSNGADLTVVTPTQQMNALHLVFLLGRKSAEDTLATCKLLLESGLQKQINEPDSLGNTPLHGLIVRYAIEEARIAYDTEIPWNKWDVLHLMRFLLSKGAQPSINQPGNSALACVLRHVKDWEFRYELLNMLLQEGGNPNNVGRDGSVPLMVCLVPLINKDPLHHLTHTMKVCYQNCVRILCKHGANPNCTTRSNLTPLHVLVFSANENMENGRGSDENESKTVQNMEFIRSLLAILLQHGLDPNIRFSPRTQHILQSILDMIQASRQPSELQLQEVYRLTLIFLQYGANPDLRIPLLDPGCHNSATANVLLRTLRGNHYVLFYYVTLILRKEELLHKSSATFASIIWLYYFSMSHRELYDCLGGLLKAFEAGVLPMRATALVNLLKELYTRPRSLKQIARHHVYKSLGRKPAMHVNKLPLPNALKEYILNFEF</sequence>
<dbReference type="PROSITE" id="PS50225">
    <property type="entry name" value="SOCS"/>
    <property type="match status" value="1"/>
</dbReference>
<dbReference type="AlphaFoldDB" id="A0A9P0CBE5"/>
<evidence type="ECO:0000259" key="4">
    <source>
        <dbReference type="PROSITE" id="PS50225"/>
    </source>
</evidence>